<feature type="compositionally biased region" description="Polar residues" evidence="1">
    <location>
        <begin position="1"/>
        <end position="17"/>
    </location>
</feature>
<comment type="caution">
    <text evidence="2">The sequence shown here is derived from an EMBL/GenBank/DDBJ whole genome shotgun (WGS) entry which is preliminary data.</text>
</comment>
<organism evidence="2 3">
    <name type="scientific">Tremella mesenterica</name>
    <name type="common">Jelly fungus</name>
    <dbReference type="NCBI Taxonomy" id="5217"/>
    <lineage>
        <taxon>Eukaryota</taxon>
        <taxon>Fungi</taxon>
        <taxon>Dikarya</taxon>
        <taxon>Basidiomycota</taxon>
        <taxon>Agaricomycotina</taxon>
        <taxon>Tremellomycetes</taxon>
        <taxon>Tremellales</taxon>
        <taxon>Tremellaceae</taxon>
        <taxon>Tremella</taxon>
    </lineage>
</organism>
<feature type="compositionally biased region" description="Basic residues" evidence="1">
    <location>
        <begin position="31"/>
        <end position="41"/>
    </location>
</feature>
<feature type="region of interest" description="Disordered" evidence="1">
    <location>
        <begin position="1"/>
        <end position="80"/>
    </location>
</feature>
<dbReference type="InParanoid" id="A0A4Q1BQI9"/>
<evidence type="ECO:0000313" key="3">
    <source>
        <dbReference type="Proteomes" id="UP000289152"/>
    </source>
</evidence>
<name>A0A4Q1BQI9_TREME</name>
<sequence length="124" mass="14038">MITPSISSKPDIQTSPNPYIKSHSDDIHTSPHTHPRSHSVIRKSPNPYEKPQRKLSAESSAMGCIQDDKMKRKDIKERERREDVIKSVPYKNSQVSFHRTVQADSTGLLENISFIVIVTLTLTA</sequence>
<dbReference type="Proteomes" id="UP000289152">
    <property type="component" value="Unassembled WGS sequence"/>
</dbReference>
<reference evidence="2 3" key="1">
    <citation type="submission" date="2016-06" db="EMBL/GenBank/DDBJ databases">
        <title>Evolution of pathogenesis and genome organization in the Tremellales.</title>
        <authorList>
            <person name="Cuomo C."/>
            <person name="Litvintseva A."/>
            <person name="Heitman J."/>
            <person name="Chen Y."/>
            <person name="Sun S."/>
            <person name="Springer D."/>
            <person name="Dromer F."/>
            <person name="Young S."/>
            <person name="Zeng Q."/>
            <person name="Chapman S."/>
            <person name="Gujja S."/>
            <person name="Saif S."/>
            <person name="Birren B."/>
        </authorList>
    </citation>
    <scope>NUCLEOTIDE SEQUENCE [LARGE SCALE GENOMIC DNA]</scope>
    <source>
        <strain evidence="2 3">ATCC 28783</strain>
    </source>
</reference>
<gene>
    <name evidence="2" type="ORF">M231_02467</name>
</gene>
<dbReference type="AlphaFoldDB" id="A0A4Q1BQI9"/>
<accession>A0A4Q1BQI9</accession>
<feature type="compositionally biased region" description="Basic and acidic residues" evidence="1">
    <location>
        <begin position="66"/>
        <end position="80"/>
    </location>
</feature>
<keyword evidence="3" id="KW-1185">Reference proteome</keyword>
<evidence type="ECO:0000256" key="1">
    <source>
        <dbReference type="SAM" id="MobiDB-lite"/>
    </source>
</evidence>
<dbReference type="EMBL" id="SDIL01000021">
    <property type="protein sequence ID" value="RXK40193.1"/>
    <property type="molecule type" value="Genomic_DNA"/>
</dbReference>
<protein>
    <submittedName>
        <fullName evidence="2">Uncharacterized protein</fullName>
    </submittedName>
</protein>
<proteinExistence type="predicted"/>
<evidence type="ECO:0000313" key="2">
    <source>
        <dbReference type="EMBL" id="RXK40193.1"/>
    </source>
</evidence>